<accession>A0A9I9D9D2</accession>
<name>A0A9I9D9D2_CUCME</name>
<evidence type="ECO:0000313" key="1">
    <source>
        <dbReference type="EnsemblPlants" id="MELO3C015006.2.1"/>
    </source>
</evidence>
<proteinExistence type="predicted"/>
<dbReference type="Gramene" id="MELO3C015006.2.1">
    <property type="protein sequence ID" value="MELO3C015006.2.1"/>
    <property type="gene ID" value="MELO3C015006.2"/>
</dbReference>
<protein>
    <submittedName>
        <fullName evidence="1">Uncharacterized protein</fullName>
    </submittedName>
</protein>
<dbReference type="AlphaFoldDB" id="A0A9I9D9D2"/>
<organism evidence="1">
    <name type="scientific">Cucumis melo</name>
    <name type="common">Muskmelon</name>
    <dbReference type="NCBI Taxonomy" id="3656"/>
    <lineage>
        <taxon>Eukaryota</taxon>
        <taxon>Viridiplantae</taxon>
        <taxon>Streptophyta</taxon>
        <taxon>Embryophyta</taxon>
        <taxon>Tracheophyta</taxon>
        <taxon>Spermatophyta</taxon>
        <taxon>Magnoliopsida</taxon>
        <taxon>eudicotyledons</taxon>
        <taxon>Gunneridae</taxon>
        <taxon>Pentapetalae</taxon>
        <taxon>rosids</taxon>
        <taxon>fabids</taxon>
        <taxon>Cucurbitales</taxon>
        <taxon>Cucurbitaceae</taxon>
        <taxon>Benincaseae</taxon>
        <taxon>Cucumis</taxon>
    </lineage>
</organism>
<sequence>MAMGGCENEKLTDEKLLRLFSFPISKRVDGIGDNQEEEFVVPGIDEVVTEGEGGKKICDSRSLLDGDGVIHILTESKIWLYTTLRCAVSKGNKLVKLKFHIDGLVALYKCEEIFFFFSLDLTLEVYRAHRDQKRRRGMDGWTSLIRVPLSITGLSEIQWPSFILVLQESIREIKSYLRQFIDV</sequence>
<dbReference type="EnsemblPlants" id="MELO3C015006.2.1">
    <property type="protein sequence ID" value="MELO3C015006.2.1"/>
    <property type="gene ID" value="MELO3C015006.2"/>
</dbReference>
<reference evidence="1" key="1">
    <citation type="submission" date="2023-03" db="UniProtKB">
        <authorList>
            <consortium name="EnsemblPlants"/>
        </authorList>
    </citation>
    <scope>IDENTIFICATION</scope>
</reference>